<comment type="caution">
    <text evidence="2">The sequence shown here is derived from an EMBL/GenBank/DDBJ whole genome shotgun (WGS) entry which is preliminary data.</text>
</comment>
<evidence type="ECO:0000313" key="2">
    <source>
        <dbReference type="EMBL" id="PJE79006.1"/>
    </source>
</evidence>
<feature type="region of interest" description="Disordered" evidence="1">
    <location>
        <begin position="1"/>
        <end position="96"/>
    </location>
</feature>
<protein>
    <submittedName>
        <fullName evidence="2">Uncharacterized protein</fullName>
    </submittedName>
</protein>
<dbReference type="AlphaFoldDB" id="A0A2H9T712"/>
<evidence type="ECO:0000256" key="1">
    <source>
        <dbReference type="SAM" id="MobiDB-lite"/>
    </source>
</evidence>
<name>A0A2H9T712_9ZZZZ</name>
<gene>
    <name evidence="2" type="ORF">CI610_02041</name>
</gene>
<organism evidence="2">
    <name type="scientific">invertebrate metagenome</name>
    <dbReference type="NCBI Taxonomy" id="1711999"/>
    <lineage>
        <taxon>unclassified sequences</taxon>
        <taxon>metagenomes</taxon>
        <taxon>organismal metagenomes</taxon>
    </lineage>
</organism>
<feature type="compositionally biased region" description="Basic and acidic residues" evidence="1">
    <location>
        <begin position="75"/>
        <end position="90"/>
    </location>
</feature>
<dbReference type="EMBL" id="NSIT01000107">
    <property type="protein sequence ID" value="PJE79006.1"/>
    <property type="molecule type" value="Genomic_DNA"/>
</dbReference>
<reference evidence="2" key="1">
    <citation type="journal article" date="2017" name="Appl. Environ. Microbiol.">
        <title>Molecular characterization of an Endozoicomonas-like organism causing infection in king scallop Pecten maximus L.</title>
        <authorList>
            <person name="Cano I."/>
            <person name="van Aerle R."/>
            <person name="Ross S."/>
            <person name="Verner-Jeffreys D.W."/>
            <person name="Paley R.K."/>
            <person name="Rimmer G."/>
            <person name="Ryder D."/>
            <person name="Hooper P."/>
            <person name="Stone D."/>
            <person name="Feist S.W."/>
        </authorList>
    </citation>
    <scope>NUCLEOTIDE SEQUENCE</scope>
</reference>
<feature type="compositionally biased region" description="Basic and acidic residues" evidence="1">
    <location>
        <begin position="46"/>
        <end position="56"/>
    </location>
</feature>
<proteinExistence type="predicted"/>
<sequence length="322" mass="36115">MKTDGVNHLSPDFLAKEQAHEENTVPSKGFKNGQTVEKSAYVPHPPEGEKPPETTRIKNRRIKAVRYSETVSSRNRQDNNKEQTDSEGKKQVVGRTVNAVENSDKASDAGVLIPKVLKDHLAKLSSLVLPENKDAKHALVNADLVLHVEGKNQKKPSADVADKLAHKVAIASAQESEASLERFNKLLRTVASQPEITLKAVIEAHFNNHLSDSHDIDELNNKLSALVLRCQRHSLDQEMMKITGDHDQVSAKEKINTRTRHSLLIAEIGRSFSESIAKENTYSEPEKMKIAQDISRLLNTLRPERLPDFSEKVRQYCFMPDK</sequence>
<accession>A0A2H9T712</accession>
<feature type="compositionally biased region" description="Basic and acidic residues" evidence="1">
    <location>
        <begin position="14"/>
        <end position="23"/>
    </location>
</feature>